<keyword evidence="1" id="KW-1185">Reference proteome</keyword>
<organism evidence="1 2">
    <name type="scientific">Heligmosomoides polygyrus</name>
    <name type="common">Parasitic roundworm</name>
    <dbReference type="NCBI Taxonomy" id="6339"/>
    <lineage>
        <taxon>Eukaryota</taxon>
        <taxon>Metazoa</taxon>
        <taxon>Ecdysozoa</taxon>
        <taxon>Nematoda</taxon>
        <taxon>Chromadorea</taxon>
        <taxon>Rhabditida</taxon>
        <taxon>Rhabditina</taxon>
        <taxon>Rhabditomorpha</taxon>
        <taxon>Strongyloidea</taxon>
        <taxon>Heligmosomidae</taxon>
        <taxon>Heligmosomoides</taxon>
    </lineage>
</organism>
<accession>A0A183GG10</accession>
<dbReference type="WBParaSite" id="HPBE_0002138301-mRNA-1">
    <property type="protein sequence ID" value="HPBE_0002138301-mRNA-1"/>
    <property type="gene ID" value="HPBE_0002138301"/>
</dbReference>
<name>A0A183GG10_HELPZ</name>
<protein>
    <submittedName>
        <fullName evidence="2">FAD-binding FR-type domain-containing protein</fullName>
    </submittedName>
</protein>
<reference evidence="2" key="1">
    <citation type="submission" date="2019-09" db="UniProtKB">
        <authorList>
            <consortium name="WormBaseParasite"/>
        </authorList>
    </citation>
    <scope>IDENTIFICATION</scope>
</reference>
<evidence type="ECO:0000313" key="2">
    <source>
        <dbReference type="WBParaSite" id="HPBE_0002138301-mRNA-1"/>
    </source>
</evidence>
<evidence type="ECO:0000313" key="1">
    <source>
        <dbReference type="Proteomes" id="UP000050761"/>
    </source>
</evidence>
<dbReference type="Proteomes" id="UP000050761">
    <property type="component" value="Unassembled WGS sequence"/>
</dbReference>
<dbReference type="AlphaFoldDB" id="A0A183GG10"/>
<proteinExistence type="predicted"/>
<sequence>LKHPNDRVRVVHPDDVVREGIVFEYANYFEVCFVLSNTQGKIKYRARIILPAGVFDRSELLHCDMIIEGLPPSVFFGSGFGHKCVSILFFSFTLTGGYHASTRGALLYFQDSRSLQITPLGEVWAIFFRPFLDLWSLESTIVTDGIVNSSTYQELGAYIGGSMLDSSDL</sequence>